<accession>A0A1H3IXM4</accession>
<dbReference type="SUPFAM" id="SSF53474">
    <property type="entry name" value="alpha/beta-Hydrolases"/>
    <property type="match status" value="1"/>
</dbReference>
<evidence type="ECO:0000313" key="2">
    <source>
        <dbReference type="Proteomes" id="UP000183918"/>
    </source>
</evidence>
<proteinExistence type="predicted"/>
<keyword evidence="2" id="KW-1185">Reference proteome</keyword>
<dbReference type="AlphaFoldDB" id="A0A1H3IXM4"/>
<dbReference type="InterPro" id="IPR029058">
    <property type="entry name" value="AB_hydrolase_fold"/>
</dbReference>
<dbReference type="STRING" id="1122142.SAMN02910414_01290"/>
<name>A0A1H3IXM4_9FIRM</name>
<dbReference type="Gene3D" id="3.40.50.1820">
    <property type="entry name" value="alpha/beta hydrolase"/>
    <property type="match status" value="1"/>
</dbReference>
<organism evidence="1 2">
    <name type="scientific">Lachnobacterium bovis DSM 14045</name>
    <dbReference type="NCBI Taxonomy" id="1122142"/>
    <lineage>
        <taxon>Bacteria</taxon>
        <taxon>Bacillati</taxon>
        <taxon>Bacillota</taxon>
        <taxon>Clostridia</taxon>
        <taxon>Lachnospirales</taxon>
        <taxon>Lachnospiraceae</taxon>
        <taxon>Lachnobacterium</taxon>
    </lineage>
</organism>
<dbReference type="Proteomes" id="UP000183918">
    <property type="component" value="Unassembled WGS sequence"/>
</dbReference>
<reference evidence="1 2" key="1">
    <citation type="submission" date="2016-10" db="EMBL/GenBank/DDBJ databases">
        <authorList>
            <person name="de Groot N.N."/>
        </authorList>
    </citation>
    <scope>NUCLEOTIDE SEQUENCE [LARGE SCALE GENOMIC DNA]</scope>
    <source>
        <strain evidence="1 2">DSM 14045</strain>
    </source>
</reference>
<protein>
    <recommendedName>
        <fullName evidence="3">Alpha/beta hydrolase family protein</fullName>
    </recommendedName>
</protein>
<gene>
    <name evidence="1" type="ORF">SAMN02910414_01290</name>
</gene>
<dbReference type="EMBL" id="FNPG01000013">
    <property type="protein sequence ID" value="SDY32402.1"/>
    <property type="molecule type" value="Genomic_DNA"/>
</dbReference>
<dbReference type="OrthoDB" id="1908495at2"/>
<dbReference type="RefSeq" id="WP_074717218.1">
    <property type="nucleotide sequence ID" value="NZ_FNPG01000013.1"/>
</dbReference>
<sequence>MEKKIEKIKKSLLVMFPGVGYTCDKPLLYYIGKLYQNDNFEIKKLSYTGFMNGLKDDSQKMNHAYELVKKQTKEQLKDINWNEYEKVVFVSKSIGTVGAAYIFKYMQDKKIINSNLKISNIFLTPLVETFNYVTEKSGFVIIGDKDQWSDYAQICKLAEKYNLPAHIIENANHSLENSDIFDSIDIIFNVVKIVDSYR</sequence>
<evidence type="ECO:0008006" key="3">
    <source>
        <dbReference type="Google" id="ProtNLM"/>
    </source>
</evidence>
<evidence type="ECO:0000313" key="1">
    <source>
        <dbReference type="EMBL" id="SDY32402.1"/>
    </source>
</evidence>